<name>A0A6M3ZIS4_BACSU</name>
<evidence type="ECO:0000313" key="2">
    <source>
        <dbReference type="EMBL" id="QJP90603.1"/>
    </source>
</evidence>
<evidence type="ECO:0000256" key="1">
    <source>
        <dbReference type="SAM" id="MobiDB-lite"/>
    </source>
</evidence>
<dbReference type="OrthoDB" id="9815825at2"/>
<feature type="compositionally biased region" description="Polar residues" evidence="1">
    <location>
        <begin position="42"/>
        <end position="54"/>
    </location>
</feature>
<reference evidence="2" key="1">
    <citation type="submission" date="2020-04" db="EMBL/GenBank/DDBJ databases">
        <title>Phage recombination drives evolution of spore-forming Bacilli.</title>
        <authorList>
            <person name="Dragos A."/>
            <person name="Kovacs A.T."/>
        </authorList>
    </citation>
    <scope>NUCLEOTIDE SEQUENCE</scope>
    <source>
        <strain evidence="2">168</strain>
    </source>
</reference>
<dbReference type="SMR" id="A0A6M3ZIS4"/>
<dbReference type="EMBL" id="CP052842">
    <property type="protein sequence ID" value="QJP90603.1"/>
    <property type="molecule type" value="Genomic_DNA"/>
</dbReference>
<accession>A0A6M3ZIS4</accession>
<dbReference type="AlphaFoldDB" id="A0A6M3ZIS4"/>
<feature type="region of interest" description="Disordered" evidence="1">
    <location>
        <begin position="23"/>
        <end position="54"/>
    </location>
</feature>
<dbReference type="KEGG" id="bsu:BSU39339"/>
<organism evidence="2">
    <name type="scientific">Bacillus subtilis (strain 168)</name>
    <dbReference type="NCBI Taxonomy" id="224308"/>
    <lineage>
        <taxon>Bacteria</taxon>
        <taxon>Bacillati</taxon>
        <taxon>Bacillota</taxon>
        <taxon>Bacilli</taxon>
        <taxon>Bacillales</taxon>
        <taxon>Bacillaceae</taxon>
        <taxon>Bacillus</taxon>
    </lineage>
</organism>
<protein>
    <submittedName>
        <fullName evidence="2">Uncharacterized protein</fullName>
    </submittedName>
</protein>
<proteinExistence type="predicted"/>
<dbReference type="RefSeq" id="WP_009969160.1">
    <property type="nucleotide sequence ID" value="NC_000964.3"/>
</dbReference>
<sequence length="54" mass="6155">MAVSQLMQNLTKQLLHVRERKTDVMQEGETAKELNYEGEDMQATSSAQNRQTSV</sequence>
<feature type="compositionally biased region" description="Basic and acidic residues" evidence="1">
    <location>
        <begin position="23"/>
        <end position="35"/>
    </location>
</feature>
<gene>
    <name evidence="2" type="ORF">HIR78_22430</name>
</gene>